<keyword evidence="2" id="KW-1185">Reference proteome</keyword>
<evidence type="ECO:0000313" key="1">
    <source>
        <dbReference type="EMBL" id="KZS91721.1"/>
    </source>
</evidence>
<name>A0A164SR60_9AGAM</name>
<reference evidence="1 2" key="1">
    <citation type="journal article" date="2016" name="Mol. Biol. Evol.">
        <title>Comparative Genomics of Early-Diverging Mushroom-Forming Fungi Provides Insights into the Origins of Lignocellulose Decay Capabilities.</title>
        <authorList>
            <person name="Nagy L.G."/>
            <person name="Riley R."/>
            <person name="Tritt A."/>
            <person name="Adam C."/>
            <person name="Daum C."/>
            <person name="Floudas D."/>
            <person name="Sun H."/>
            <person name="Yadav J.S."/>
            <person name="Pangilinan J."/>
            <person name="Larsson K.H."/>
            <person name="Matsuura K."/>
            <person name="Barry K."/>
            <person name="Labutti K."/>
            <person name="Kuo R."/>
            <person name="Ohm R.A."/>
            <person name="Bhattacharya S.S."/>
            <person name="Shirouzu T."/>
            <person name="Yoshinaga Y."/>
            <person name="Martin F.M."/>
            <person name="Grigoriev I.V."/>
            <person name="Hibbett D.S."/>
        </authorList>
    </citation>
    <scope>NUCLEOTIDE SEQUENCE [LARGE SCALE GENOMIC DNA]</scope>
    <source>
        <strain evidence="1 2">HHB9708</strain>
    </source>
</reference>
<accession>A0A164SR60</accession>
<organism evidence="1 2">
    <name type="scientific">Sistotremastrum niveocremeum HHB9708</name>
    <dbReference type="NCBI Taxonomy" id="1314777"/>
    <lineage>
        <taxon>Eukaryota</taxon>
        <taxon>Fungi</taxon>
        <taxon>Dikarya</taxon>
        <taxon>Basidiomycota</taxon>
        <taxon>Agaricomycotina</taxon>
        <taxon>Agaricomycetes</taxon>
        <taxon>Sistotremastrales</taxon>
        <taxon>Sistotremastraceae</taxon>
        <taxon>Sertulicium</taxon>
        <taxon>Sertulicium niveocremeum</taxon>
    </lineage>
</organism>
<evidence type="ECO:0000313" key="2">
    <source>
        <dbReference type="Proteomes" id="UP000076722"/>
    </source>
</evidence>
<dbReference type="EMBL" id="KV419413">
    <property type="protein sequence ID" value="KZS91721.1"/>
    <property type="molecule type" value="Genomic_DNA"/>
</dbReference>
<dbReference type="AlphaFoldDB" id="A0A164SR60"/>
<gene>
    <name evidence="1" type="ORF">SISNIDRAFT_487036</name>
</gene>
<dbReference type="Proteomes" id="UP000076722">
    <property type="component" value="Unassembled WGS sequence"/>
</dbReference>
<sequence length="471" mass="53046">MRPLTTTVVQTSFRGNRRGGGQAQDSRITQYMGPRADPEPEAGALVPYRARQTDATRGPMIDIAFTGEDDTCKNWQSRGKYIPDAHGASCYLADHDQEFHQHVRRRDLSCLEFYDIERVDWIPFEPSEEVIVPPEGMVLLRVNPPDPTGATHELRRRIQLKLLKKEAQRLLAERRDRLRLITHAMEPEEPFQVYMIGANHKDRRSLFPPDTHAIQAVKADKLQYYCPEQDFNLDLLRKKRGGLQFFSPSTGTFVDVSSLSRNSIRVHSGTFCVIRSNGVVGTADDVRMLNHFKADHYQRVQDALIEAQELQNVAEVAAQYDRSDAQVRLERNQDQEALDLQYAASLAAGNDHSSAQVNLLRKQEQEALDFQYAAALAAGDSESEADAGLIKFTGGFGKTWDRSISSQRGVPAKSKVDQLERQLDLDSKASGSRVTPETARVVPAKRTRLIDLLDSEDDEVKYVRISSGVIR</sequence>
<protein>
    <submittedName>
        <fullName evidence="1">Uncharacterized protein</fullName>
    </submittedName>
</protein>
<proteinExistence type="predicted"/>